<feature type="transmembrane region" description="Helical" evidence="1">
    <location>
        <begin position="12"/>
        <end position="31"/>
    </location>
</feature>
<evidence type="ECO:0000313" key="3">
    <source>
        <dbReference type="Proteomes" id="UP000054324"/>
    </source>
</evidence>
<dbReference type="OrthoDB" id="6280720at2759"/>
<keyword evidence="1" id="KW-0812">Transmembrane</keyword>
<feature type="transmembrane region" description="Helical" evidence="1">
    <location>
        <begin position="113"/>
        <end position="140"/>
    </location>
</feature>
<evidence type="ECO:0000256" key="1">
    <source>
        <dbReference type="SAM" id="Phobius"/>
    </source>
</evidence>
<reference evidence="2 3" key="1">
    <citation type="submission" date="2013-11" db="EMBL/GenBank/DDBJ databases">
        <title>Opisthorchis viverrini - life in the bile duct.</title>
        <authorList>
            <person name="Young N.D."/>
            <person name="Nagarajan N."/>
            <person name="Lin S.J."/>
            <person name="Korhonen P.K."/>
            <person name="Jex A.R."/>
            <person name="Hall R.S."/>
            <person name="Safavi-Hemami H."/>
            <person name="Kaewkong W."/>
            <person name="Bertrand D."/>
            <person name="Gao S."/>
            <person name="Seet Q."/>
            <person name="Wongkham S."/>
            <person name="Teh B.T."/>
            <person name="Wongkham C."/>
            <person name="Intapan P.M."/>
            <person name="Maleewong W."/>
            <person name="Yang X."/>
            <person name="Hu M."/>
            <person name="Wang Z."/>
            <person name="Hofmann A."/>
            <person name="Sternberg P.W."/>
            <person name="Tan P."/>
            <person name="Wang J."/>
            <person name="Gasser R.B."/>
        </authorList>
    </citation>
    <scope>NUCLEOTIDE SEQUENCE [LARGE SCALE GENOMIC DNA]</scope>
</reference>
<dbReference type="RefSeq" id="XP_009175351.1">
    <property type="nucleotide sequence ID" value="XM_009177087.1"/>
</dbReference>
<protein>
    <submittedName>
        <fullName evidence="2">Uncharacterized protein</fullName>
    </submittedName>
</protein>
<dbReference type="EMBL" id="KL597011">
    <property type="protein sequence ID" value="KER20895.1"/>
    <property type="molecule type" value="Genomic_DNA"/>
</dbReference>
<dbReference type="GeneID" id="20324813"/>
<accession>A0A074ZCG6</accession>
<gene>
    <name evidence="2" type="ORF">T265_10645</name>
</gene>
<dbReference type="AlphaFoldDB" id="A0A074ZCG6"/>
<keyword evidence="1" id="KW-0472">Membrane</keyword>
<sequence length="256" mass="29627">MDLLDLSAKAVIELRLSKVTSFCLFFMLLLLRRRLKREQAIVKYLRNIPATPNPISAAILSYEYKLNDSCRNFRIVLYQFALLCGLRLFRGSAQLMQRFVTQRKVPKKEIKTAWFTLWNLATFVETILTTLPYFIWYAIVPEMSRNSCRRKHTNTGTKKTVTGTLSELDNYFAQALHNLGDTVVEERRFPLIMRHLKMCKMRLLNKYTEAKTKPYGEQLESVDPIPCVNAGGLSVSHPEDNLTRGVSELLTRRKEG</sequence>
<proteinExistence type="predicted"/>
<evidence type="ECO:0000313" key="2">
    <source>
        <dbReference type="EMBL" id="KER20895.1"/>
    </source>
</evidence>
<organism evidence="2 3">
    <name type="scientific">Opisthorchis viverrini</name>
    <name type="common">Southeast Asian liver fluke</name>
    <dbReference type="NCBI Taxonomy" id="6198"/>
    <lineage>
        <taxon>Eukaryota</taxon>
        <taxon>Metazoa</taxon>
        <taxon>Spiralia</taxon>
        <taxon>Lophotrochozoa</taxon>
        <taxon>Platyhelminthes</taxon>
        <taxon>Trematoda</taxon>
        <taxon>Digenea</taxon>
        <taxon>Opisthorchiida</taxon>
        <taxon>Opisthorchiata</taxon>
        <taxon>Opisthorchiidae</taxon>
        <taxon>Opisthorchis</taxon>
    </lineage>
</organism>
<keyword evidence="1" id="KW-1133">Transmembrane helix</keyword>
<dbReference type="CTD" id="20324813"/>
<keyword evidence="3" id="KW-1185">Reference proteome</keyword>
<dbReference type="Proteomes" id="UP000054324">
    <property type="component" value="Unassembled WGS sequence"/>
</dbReference>
<name>A0A074ZCG6_OPIVI</name>
<dbReference type="KEGG" id="ovi:T265_10645"/>